<dbReference type="VEuPathDB" id="FungiDB:SPSK_05259"/>
<feature type="domain" description="CID" evidence="3">
    <location>
        <begin position="1"/>
        <end position="158"/>
    </location>
</feature>
<dbReference type="InterPro" id="IPR047883">
    <property type="entry name" value="Rtt103-like_CID"/>
</dbReference>
<dbReference type="GO" id="GO:0099122">
    <property type="term" value="F:RNA polymerase II C-terminal domain binding"/>
    <property type="evidence" value="ECO:0007669"/>
    <property type="project" value="InterPro"/>
</dbReference>
<dbReference type="RefSeq" id="XP_016583041.1">
    <property type="nucleotide sequence ID" value="XM_016732009.1"/>
</dbReference>
<accession>A0A0F2LV39</accession>
<organism evidence="4 5">
    <name type="scientific">Sporothrix schenckii 1099-18</name>
    <dbReference type="NCBI Taxonomy" id="1397361"/>
    <lineage>
        <taxon>Eukaryota</taxon>
        <taxon>Fungi</taxon>
        <taxon>Dikarya</taxon>
        <taxon>Ascomycota</taxon>
        <taxon>Pezizomycotina</taxon>
        <taxon>Sordariomycetes</taxon>
        <taxon>Sordariomycetidae</taxon>
        <taxon>Ophiostomatales</taxon>
        <taxon>Ophiostomataceae</taxon>
        <taxon>Sporothrix</taxon>
    </lineage>
</organism>
<dbReference type="PROSITE" id="PS51391">
    <property type="entry name" value="CID"/>
    <property type="match status" value="1"/>
</dbReference>
<protein>
    <submittedName>
        <fullName evidence="4">Regulator of Ty1 transposition protein 103</fullName>
    </submittedName>
</protein>
<dbReference type="AlphaFoldDB" id="A0A0F2LV39"/>
<dbReference type="SMART" id="SM00582">
    <property type="entry name" value="RPR"/>
    <property type="match status" value="1"/>
</dbReference>
<evidence type="ECO:0000259" key="3">
    <source>
        <dbReference type="PROSITE" id="PS51391"/>
    </source>
</evidence>
<dbReference type="EMBL" id="AXCR01000012">
    <property type="protein sequence ID" value="KJR80365.1"/>
    <property type="molecule type" value="Genomic_DNA"/>
</dbReference>
<dbReference type="Pfam" id="PF04818">
    <property type="entry name" value="CID"/>
    <property type="match status" value="2"/>
</dbReference>
<dbReference type="Gene3D" id="1.25.40.90">
    <property type="match status" value="1"/>
</dbReference>
<dbReference type="KEGG" id="ssck:SPSK_05259"/>
<evidence type="ECO:0000313" key="5">
    <source>
        <dbReference type="Proteomes" id="UP000033710"/>
    </source>
</evidence>
<dbReference type="SUPFAM" id="SSF48464">
    <property type="entry name" value="ENTH/VHS domain"/>
    <property type="match status" value="1"/>
</dbReference>
<dbReference type="GeneID" id="27667286"/>
<reference evidence="4 5" key="2">
    <citation type="journal article" date="2015" name="Eukaryot. Cell">
        <title>Asexual propagation of a virulent clone complex in a human and feline outbreak of sporotrichosis.</title>
        <authorList>
            <person name="Teixeira Mde M."/>
            <person name="Rodrigues A.M."/>
            <person name="Tsui C.K."/>
            <person name="de Almeida L.G."/>
            <person name="Van Diepeningen A.D."/>
            <person name="van den Ende B.G."/>
            <person name="Fernandes G.F."/>
            <person name="Kano R."/>
            <person name="Hamelin R.C."/>
            <person name="Lopes-Bezerra L.M."/>
            <person name="Vasconcelos A.T."/>
            <person name="de Hoog S."/>
            <person name="de Camargo Z.P."/>
            <person name="Felipe M.S."/>
        </authorList>
    </citation>
    <scope>NUCLEOTIDE SEQUENCE [LARGE SCALE GENOMIC DNA]</scope>
    <source>
        <strain evidence="4 5">1099-18</strain>
    </source>
</reference>
<comment type="caution">
    <text evidence="4">The sequence shown here is derived from an EMBL/GenBank/DDBJ whole genome shotgun (WGS) entry which is preliminary data.</text>
</comment>
<feature type="coiled-coil region" evidence="1">
    <location>
        <begin position="251"/>
        <end position="303"/>
    </location>
</feature>
<sequence length="467" mass="49729">MAYTDDAVLAKLSALNETHDSIATAAQWIMFHRRHAERTVQLWFQRLKDSPSPKRLNLVYLANGEFHVKVIAKTTHPVTPTNPALPPTEVTQQSKARHKDDFVVAFAPVIAEALAAAYKGAPSEVQTKLRRVVEVWRERNIFEPPIQAAVESRIEEFDKAKGATRTAMGGSIFGGSSSSSSSAAAALPQEFAPLVAPQRNVTKLLISTQGAASKADAEFDKIMNSAPPAAPVYAARLNGLLKTIADGEDALAQMVRARMDLKSVLDNLQAQYQKLLEADRQRLAQLAQRRVQVDERKRQVEDKIMRDLSGAGAGAGNGADSDTPGGHSGAGSLSPVQEPPRPEVEALTPPSTDPDDMSEPVFPGLEPPPPPLSRSASGDAANDAVAASDEHANDSASSGPPQVHVTPAPNPSVSGIAILSNLAAQAVPVSTNGANKRRRIDSSEEVPDLDDGIDADVAEMLRKDSQS</sequence>
<feature type="compositionally biased region" description="Low complexity" evidence="2">
    <location>
        <begin position="375"/>
        <end position="387"/>
    </location>
</feature>
<dbReference type="PANTHER" id="PTHR12460">
    <property type="entry name" value="CYCLIN-DEPENDENT KINASE INHIBITOR-RELATED PROTEIN"/>
    <property type="match status" value="1"/>
</dbReference>
<evidence type="ECO:0000313" key="4">
    <source>
        <dbReference type="EMBL" id="KJR80365.1"/>
    </source>
</evidence>
<proteinExistence type="predicted"/>
<feature type="compositionally biased region" description="Acidic residues" evidence="2">
    <location>
        <begin position="443"/>
        <end position="454"/>
    </location>
</feature>
<gene>
    <name evidence="4" type="ORF">SPSK_05259</name>
</gene>
<name>A0A0F2LV39_SPOSC</name>
<dbReference type="GO" id="GO:0031124">
    <property type="term" value="P:mRNA 3'-end processing"/>
    <property type="evidence" value="ECO:0007669"/>
    <property type="project" value="InterPro"/>
</dbReference>
<feature type="region of interest" description="Disordered" evidence="2">
    <location>
        <begin position="428"/>
        <end position="454"/>
    </location>
</feature>
<dbReference type="CDD" id="cd17003">
    <property type="entry name" value="CID_Rtt103"/>
    <property type="match status" value="1"/>
</dbReference>
<feature type="region of interest" description="Disordered" evidence="2">
    <location>
        <begin position="308"/>
        <end position="413"/>
    </location>
</feature>
<dbReference type="Proteomes" id="UP000033710">
    <property type="component" value="Unassembled WGS sequence"/>
</dbReference>
<evidence type="ECO:0000256" key="1">
    <source>
        <dbReference type="SAM" id="Coils"/>
    </source>
</evidence>
<dbReference type="InterPro" id="IPR006569">
    <property type="entry name" value="CID_dom"/>
</dbReference>
<evidence type="ECO:0000256" key="2">
    <source>
        <dbReference type="SAM" id="MobiDB-lite"/>
    </source>
</evidence>
<dbReference type="InterPro" id="IPR008942">
    <property type="entry name" value="ENTH_VHS"/>
</dbReference>
<reference evidence="4 5" key="1">
    <citation type="journal article" date="2014" name="BMC Genomics">
        <title>Comparative genomics of the major fungal agents of human and animal Sporotrichosis: Sporothrix schenckii and Sporothrix brasiliensis.</title>
        <authorList>
            <person name="Teixeira M.M."/>
            <person name="de Almeida L.G."/>
            <person name="Kubitschek-Barreira P."/>
            <person name="Alves F.L."/>
            <person name="Kioshima E.S."/>
            <person name="Abadio A.K."/>
            <person name="Fernandes L."/>
            <person name="Derengowski L.S."/>
            <person name="Ferreira K.S."/>
            <person name="Souza R.C."/>
            <person name="Ruiz J.C."/>
            <person name="de Andrade N.C."/>
            <person name="Paes H.C."/>
            <person name="Nicola A.M."/>
            <person name="Albuquerque P."/>
            <person name="Gerber A.L."/>
            <person name="Martins V.P."/>
            <person name="Peconick L.D."/>
            <person name="Neto A.V."/>
            <person name="Chaucanez C.B."/>
            <person name="Silva P.A."/>
            <person name="Cunha O.L."/>
            <person name="de Oliveira F.F."/>
            <person name="dos Santos T.C."/>
            <person name="Barros A.L."/>
            <person name="Soares M.A."/>
            <person name="de Oliveira L.M."/>
            <person name="Marini M.M."/>
            <person name="Villalobos-Duno H."/>
            <person name="Cunha M.M."/>
            <person name="de Hoog S."/>
            <person name="da Silveira J.F."/>
            <person name="Henrissat B."/>
            <person name="Nino-Vega G.A."/>
            <person name="Cisalpino P.S."/>
            <person name="Mora-Montes H.M."/>
            <person name="Almeida S.R."/>
            <person name="Stajich J.E."/>
            <person name="Lopes-Bezerra L.M."/>
            <person name="Vasconcelos A.T."/>
            <person name="Felipe M.S."/>
        </authorList>
    </citation>
    <scope>NUCLEOTIDE SEQUENCE [LARGE SCALE GENOMIC DNA]</scope>
    <source>
        <strain evidence="4 5">1099-18</strain>
    </source>
</reference>
<dbReference type="PANTHER" id="PTHR12460:SF0">
    <property type="entry name" value="CID DOMAIN-CONTAINING PROTEIN-RELATED"/>
    <property type="match status" value="1"/>
</dbReference>
<dbReference type="OrthoDB" id="10069473at2759"/>
<keyword evidence="1" id="KW-0175">Coiled coil</keyword>